<dbReference type="PANTHER" id="PTHR15577:SF2">
    <property type="entry name" value="ZINC FINGER PROTEIN 318"/>
    <property type="match status" value="1"/>
</dbReference>
<accession>A0A8B8E4K6</accession>
<feature type="compositionally biased region" description="Polar residues" evidence="1">
    <location>
        <begin position="1374"/>
        <end position="1386"/>
    </location>
</feature>
<dbReference type="KEGG" id="cvn:111131751"/>
<feature type="region of interest" description="Disordered" evidence="1">
    <location>
        <begin position="1"/>
        <end position="330"/>
    </location>
</feature>
<feature type="compositionally biased region" description="Pro residues" evidence="1">
    <location>
        <begin position="588"/>
        <end position="598"/>
    </location>
</feature>
<dbReference type="GO" id="GO:0008270">
    <property type="term" value="F:zinc ion binding"/>
    <property type="evidence" value="ECO:0007669"/>
    <property type="project" value="InterPro"/>
</dbReference>
<dbReference type="RefSeq" id="XP_022335130.1">
    <property type="nucleotide sequence ID" value="XM_022479422.1"/>
</dbReference>
<feature type="compositionally biased region" description="Polar residues" evidence="1">
    <location>
        <begin position="1394"/>
        <end position="1411"/>
    </location>
</feature>
<dbReference type="Proteomes" id="UP000694844">
    <property type="component" value="Chromosome 4"/>
</dbReference>
<feature type="region of interest" description="Disordered" evidence="1">
    <location>
        <begin position="847"/>
        <end position="873"/>
    </location>
</feature>
<feature type="compositionally biased region" description="Basic and acidic residues" evidence="1">
    <location>
        <begin position="1148"/>
        <end position="1161"/>
    </location>
</feature>
<dbReference type="GO" id="GO:0045892">
    <property type="term" value="P:negative regulation of DNA-templated transcription"/>
    <property type="evidence" value="ECO:0007669"/>
    <property type="project" value="TreeGrafter"/>
</dbReference>
<feature type="region of interest" description="Disordered" evidence="1">
    <location>
        <begin position="1122"/>
        <end position="1161"/>
    </location>
</feature>
<feature type="compositionally biased region" description="Low complexity" evidence="1">
    <location>
        <begin position="1126"/>
        <end position="1141"/>
    </location>
</feature>
<dbReference type="GeneID" id="111131751"/>
<dbReference type="InterPro" id="IPR055309">
    <property type="entry name" value="Znf318-like"/>
</dbReference>
<organism evidence="3 4">
    <name type="scientific">Crassostrea virginica</name>
    <name type="common">Eastern oyster</name>
    <dbReference type="NCBI Taxonomy" id="6565"/>
    <lineage>
        <taxon>Eukaryota</taxon>
        <taxon>Metazoa</taxon>
        <taxon>Spiralia</taxon>
        <taxon>Lophotrochozoa</taxon>
        <taxon>Mollusca</taxon>
        <taxon>Bivalvia</taxon>
        <taxon>Autobranchia</taxon>
        <taxon>Pteriomorphia</taxon>
        <taxon>Ostreida</taxon>
        <taxon>Ostreoidea</taxon>
        <taxon>Ostreidae</taxon>
        <taxon>Crassostrea</taxon>
    </lineage>
</organism>
<feature type="compositionally biased region" description="Basic and acidic residues" evidence="1">
    <location>
        <begin position="1264"/>
        <end position="1275"/>
    </location>
</feature>
<feature type="compositionally biased region" description="Polar residues" evidence="1">
    <location>
        <begin position="1323"/>
        <end position="1334"/>
    </location>
</feature>
<dbReference type="SMART" id="SM00451">
    <property type="entry name" value="ZnF_U1"/>
    <property type="match status" value="2"/>
</dbReference>
<dbReference type="PANTHER" id="PTHR15577">
    <property type="entry name" value="ZINC FINGER CONTAINING PROTEIN"/>
    <property type="match status" value="1"/>
</dbReference>
<feature type="compositionally biased region" description="Polar residues" evidence="1">
    <location>
        <begin position="1298"/>
        <end position="1310"/>
    </location>
</feature>
<feature type="compositionally biased region" description="Basic and acidic residues" evidence="1">
    <location>
        <begin position="1048"/>
        <end position="1066"/>
    </location>
</feature>
<reference evidence="4" key="1">
    <citation type="submission" date="2025-08" db="UniProtKB">
        <authorList>
            <consortium name="RefSeq"/>
        </authorList>
    </citation>
    <scope>IDENTIFICATION</scope>
    <source>
        <tissue evidence="4">Whole sample</tissue>
    </source>
</reference>
<dbReference type="GO" id="GO:0005654">
    <property type="term" value="C:nucleoplasm"/>
    <property type="evidence" value="ECO:0007669"/>
    <property type="project" value="TreeGrafter"/>
</dbReference>
<feature type="compositionally biased region" description="Basic and acidic residues" evidence="1">
    <location>
        <begin position="1335"/>
        <end position="1351"/>
    </location>
</feature>
<feature type="region of interest" description="Disordered" evidence="1">
    <location>
        <begin position="1232"/>
        <end position="1472"/>
    </location>
</feature>
<feature type="compositionally biased region" description="Basic and acidic residues" evidence="1">
    <location>
        <begin position="858"/>
        <end position="873"/>
    </location>
</feature>
<evidence type="ECO:0000256" key="1">
    <source>
        <dbReference type="SAM" id="MobiDB-lite"/>
    </source>
</evidence>
<evidence type="ECO:0000313" key="3">
    <source>
        <dbReference type="Proteomes" id="UP000694844"/>
    </source>
</evidence>
<keyword evidence="3" id="KW-1185">Reference proteome</keyword>
<dbReference type="InterPro" id="IPR003604">
    <property type="entry name" value="Matrin/U1-like-C_Znf_C2H2"/>
</dbReference>
<feature type="compositionally biased region" description="Basic and acidic residues" evidence="1">
    <location>
        <begin position="365"/>
        <end position="374"/>
    </location>
</feature>
<feature type="compositionally biased region" description="Basic and acidic residues" evidence="1">
    <location>
        <begin position="774"/>
        <end position="807"/>
    </location>
</feature>
<feature type="compositionally biased region" description="Basic and acidic residues" evidence="1">
    <location>
        <begin position="1073"/>
        <end position="1084"/>
    </location>
</feature>
<protein>
    <submittedName>
        <fullName evidence="4">Zinc finger protein 318-like isoform X1</fullName>
    </submittedName>
</protein>
<dbReference type="GO" id="GO:0045893">
    <property type="term" value="P:positive regulation of DNA-templated transcription"/>
    <property type="evidence" value="ECO:0007669"/>
    <property type="project" value="TreeGrafter"/>
</dbReference>
<dbReference type="OrthoDB" id="10072641at2759"/>
<feature type="compositionally biased region" description="Basic and acidic residues" evidence="1">
    <location>
        <begin position="547"/>
        <end position="567"/>
    </location>
</feature>
<feature type="domain" description="U1-type" evidence="2">
    <location>
        <begin position="999"/>
        <end position="1033"/>
    </location>
</feature>
<name>A0A8B8E4K6_CRAVI</name>
<gene>
    <name evidence="4" type="primary">LOC111131751</name>
</gene>
<feature type="compositionally biased region" description="Gly residues" evidence="1">
    <location>
        <begin position="10"/>
        <end position="19"/>
    </location>
</feature>
<feature type="region of interest" description="Disordered" evidence="1">
    <location>
        <begin position="540"/>
        <end position="824"/>
    </location>
</feature>
<dbReference type="GO" id="GO:0003676">
    <property type="term" value="F:nucleic acid binding"/>
    <property type="evidence" value="ECO:0007669"/>
    <property type="project" value="InterPro"/>
</dbReference>
<sequence>MVFTGRSRGRGVGAKGGGIHATTRKSSSSSFDRSRYREHDRSLSPPRKRPATVEDRLGTKVYSREPSPPTESLRITVGNDIYNTEPVDNALSERLGPPVQQNTDLFEEERRYYSERSEDGVKRDEKWSRDYLDRRYDSSHGRSDSRGREGSRDRGRDGSRDRRDPHGSYRGHRGDRGDYRRGGSRDYYDRREGSRERHRSDSYSSHYDRREGSQDKDYRDYYNKGDHTKKYDERFSTERMESQYGDRVRRDSDTYDGLSRERSSERPLASSPGSYYRRGLESLTQPVMRSPPKAEPTPPTAKPLKSILKKKTDNVAPPVIPPAEGEVDPYRSHIENRLGLALGHEFNSGRPPMGHAMDIEDEEKFLYGEPEKRAPSPPSSKAPLWTQAFTGGQFQPPGIGGPLGNTFPILGQQKPYSSPSAYIQEKPPPEPEPERQYDSSDLLSIFTKRPQPRVIEEAPPPPTLPPSGPAEALQQEAKQQKYDPTIENILKSIGFDFEMSKRMQEKAGSDVPKEEVPQQYGINQTASFLAGGLSTEDLTANLFSKKRPVEEVLSSREGRERDREPTEVRQSFLDQILSRDILNKRSSQPPPSNPPPAPSVSQEFTPKPDTPYSLSFPPFSGGYTAPNYTSSYASSLPPAMDPYSYPPEYSTAPSQYPPTTAYSAVETPHDSKNQFSPGIPKAPEKFTRENLTSIPLEDNLPKVQKPEPSKKKNTRPNLREIPKSSEVIKPVSENTIPSHRTVLPPKSESVQFPKQTGKRPAERESPQSLNPVKQAERTQRDKGERQKRIQALEEELTKLRRQQNEIMRKKRRQKDGHKDPILLQNSQLQEEIALQISKLRKIGEGRSLEELQPQQKKSKVEEREESVPERVEVKSEAIVSPGPTITMEDATVKEEVKSEPVVKSEDKPKQSTFQGKGFLKTRYEFFDGGKHWCKLCNTVYDTAIQFLEHTHLRHNKKWKNTDNFDRPWIPDQMKNPAPKKKGQKTEVVSLKGPEFLFPTNGFFCVLCREFTGDVQCAEFHLKTETHHSNYQKFLKDSPFYEQRRQLDRAKGLAEKQEKTLKEKESKPLFGRNLSREKPATKPVEKAVNIKQSEKEVEELSDIQSTTQSNAARLAKVKLSLRPSASTNVTPQPEVEVPPTVEGPSTAEEMDKTADGEKKEDGKKGIEIKIINKIGIIGKVPVKKNALLPPWTPVSRQEPLKSIAGIEAEKGKAVSEKKQVTAQDILKAVQEKREQERKEMEEKAKQEALMKVTEIPVPEEVPSQKVEETDNQDKTVADLSAIPIPVPQIPQAGDDENQKINSLPPASSIPSPQKPQEADDTTQKNDTLLTSSNQKPTEHFGADNYKKKDIEKSSSNPGTNVIIDLDNIALPDSEPVNSIKSQVSDSVSVAKKTTETSPPESNENQTVPLKSSSSEDRAEQSAITSEEILVRESIDASEEIGNDTDLSQELLEGVTENQDNDVDDDNVDDDDDDNTIIDEESTMDSEKLSPIRQHQCRPIEDVIDVSMGSLGDVVGVAVGEEEGVGDLEGDMEGLYGVIGGESENLDDVLSVGTGPAGGACFSELGVRPMDIGDIAMGEGMDGNDVGNIVSELLHSNGIESDPESEIGIGGQMGSDFEIVDECEEET</sequence>
<evidence type="ECO:0000259" key="2">
    <source>
        <dbReference type="SMART" id="SM00451"/>
    </source>
</evidence>
<feature type="compositionally biased region" description="Polar residues" evidence="1">
    <location>
        <begin position="651"/>
        <end position="662"/>
    </location>
</feature>
<feature type="compositionally biased region" description="Pro residues" evidence="1">
    <location>
        <begin position="458"/>
        <end position="468"/>
    </location>
</feature>
<evidence type="ECO:0000313" key="4">
    <source>
        <dbReference type="RefSeq" id="XP_022335130.1"/>
    </source>
</evidence>
<feature type="region of interest" description="Disordered" evidence="1">
    <location>
        <begin position="365"/>
        <end position="485"/>
    </location>
</feature>
<proteinExistence type="predicted"/>
<feature type="compositionally biased region" description="Basic and acidic residues" evidence="1">
    <location>
        <begin position="1232"/>
        <end position="1247"/>
    </location>
</feature>
<feature type="compositionally biased region" description="Basic and acidic residues" evidence="1">
    <location>
        <begin position="32"/>
        <end position="42"/>
    </location>
</feature>
<feature type="compositionally biased region" description="Acidic residues" evidence="1">
    <location>
        <begin position="1457"/>
        <end position="1472"/>
    </location>
</feature>
<feature type="compositionally biased region" description="Basic and acidic residues" evidence="1">
    <location>
        <begin position="108"/>
        <end position="265"/>
    </location>
</feature>
<feature type="region of interest" description="Disordered" evidence="1">
    <location>
        <begin position="963"/>
        <end position="982"/>
    </location>
</feature>
<feature type="domain" description="U1-type" evidence="2">
    <location>
        <begin position="928"/>
        <end position="961"/>
    </location>
</feature>
<feature type="compositionally biased region" description="Basic and acidic residues" evidence="1">
    <location>
        <begin position="427"/>
        <end position="438"/>
    </location>
</feature>
<feature type="region of interest" description="Disordered" evidence="1">
    <location>
        <begin position="1048"/>
        <end position="1085"/>
    </location>
</feature>